<dbReference type="Proteomes" id="UP000245535">
    <property type="component" value="Unassembled WGS sequence"/>
</dbReference>
<accession>A0A315ZDS2</accession>
<dbReference type="PANTHER" id="PTHR12788:SF10">
    <property type="entry name" value="PROTEIN-TYROSINE SULFOTRANSFERASE"/>
    <property type="match status" value="1"/>
</dbReference>
<proteinExistence type="predicted"/>
<dbReference type="InterPro" id="IPR027417">
    <property type="entry name" value="P-loop_NTPase"/>
</dbReference>
<organism evidence="2 3">
    <name type="scientific">Sediminitomix flava</name>
    <dbReference type="NCBI Taxonomy" id="379075"/>
    <lineage>
        <taxon>Bacteria</taxon>
        <taxon>Pseudomonadati</taxon>
        <taxon>Bacteroidota</taxon>
        <taxon>Cytophagia</taxon>
        <taxon>Cytophagales</taxon>
        <taxon>Flammeovirgaceae</taxon>
        <taxon>Sediminitomix</taxon>
    </lineage>
</organism>
<sequence>MIDGRCFIVGSPRSGTTLLQSLLASHSQVTSFPETHFFYHLIGTYYKRKEIIGVGTAGCPLELQEYLETRGKQRILEERFKSRRYKKAISDFSYVLDQLTLEDGKSIWLEKTPMHLYYIPVIKKYIPTAKFIHIIRDGKDVVASVKMNTEKYALHWGGERSLQSCLDRWLYDIELSESYLEEKDHIFIKYEDLVARPNIIIKKICSFMNLSFEEDMLHKYATEAKTVIAANEPWKTKNTGQITSSNNQLFTSYLKSAEQEYILERIKEIDVSFFR</sequence>
<dbReference type="Pfam" id="PF13469">
    <property type="entry name" value="Sulfotransfer_3"/>
    <property type="match status" value="1"/>
</dbReference>
<comment type="caution">
    <text evidence="2">The sequence shown here is derived from an EMBL/GenBank/DDBJ whole genome shotgun (WGS) entry which is preliminary data.</text>
</comment>
<dbReference type="GO" id="GO:0008476">
    <property type="term" value="F:protein-tyrosine sulfotransferase activity"/>
    <property type="evidence" value="ECO:0007669"/>
    <property type="project" value="InterPro"/>
</dbReference>
<dbReference type="Gene3D" id="3.40.50.300">
    <property type="entry name" value="P-loop containing nucleotide triphosphate hydrolases"/>
    <property type="match status" value="1"/>
</dbReference>
<dbReference type="SUPFAM" id="SSF52540">
    <property type="entry name" value="P-loop containing nucleoside triphosphate hydrolases"/>
    <property type="match status" value="1"/>
</dbReference>
<gene>
    <name evidence="2" type="ORF">BC781_102849</name>
</gene>
<evidence type="ECO:0000313" key="2">
    <source>
        <dbReference type="EMBL" id="PWJ43300.1"/>
    </source>
</evidence>
<reference evidence="2 3" key="1">
    <citation type="submission" date="2018-03" db="EMBL/GenBank/DDBJ databases">
        <title>Genomic Encyclopedia of Archaeal and Bacterial Type Strains, Phase II (KMG-II): from individual species to whole genera.</title>
        <authorList>
            <person name="Goeker M."/>
        </authorList>
    </citation>
    <scope>NUCLEOTIDE SEQUENCE [LARGE SCALE GENOMIC DNA]</scope>
    <source>
        <strain evidence="2 3">DSM 28229</strain>
    </source>
</reference>
<dbReference type="AlphaFoldDB" id="A0A315ZDS2"/>
<dbReference type="OrthoDB" id="5432096at2"/>
<dbReference type="RefSeq" id="WP_109617735.1">
    <property type="nucleotide sequence ID" value="NZ_QGDO01000002.1"/>
</dbReference>
<dbReference type="EMBL" id="QGDO01000002">
    <property type="protein sequence ID" value="PWJ43300.1"/>
    <property type="molecule type" value="Genomic_DNA"/>
</dbReference>
<evidence type="ECO:0000256" key="1">
    <source>
        <dbReference type="ARBA" id="ARBA00022679"/>
    </source>
</evidence>
<keyword evidence="1 2" id="KW-0808">Transferase</keyword>
<name>A0A315ZDS2_SEDFL</name>
<protein>
    <submittedName>
        <fullName evidence="2">Sulfotransferase family protein</fullName>
    </submittedName>
</protein>
<evidence type="ECO:0000313" key="3">
    <source>
        <dbReference type="Proteomes" id="UP000245535"/>
    </source>
</evidence>
<dbReference type="InterPro" id="IPR026634">
    <property type="entry name" value="TPST-like"/>
</dbReference>
<keyword evidence="3" id="KW-1185">Reference proteome</keyword>
<dbReference type="PANTHER" id="PTHR12788">
    <property type="entry name" value="PROTEIN-TYROSINE SULFOTRANSFERASE 2"/>
    <property type="match status" value="1"/>
</dbReference>